<dbReference type="AlphaFoldDB" id="A0A1G2HSG0"/>
<comment type="caution">
    <text evidence="1">The sequence shown here is derived from an EMBL/GenBank/DDBJ whole genome shotgun (WGS) entry which is preliminary data.</text>
</comment>
<name>A0A1G2HSG0_9BACT</name>
<evidence type="ECO:0000313" key="1">
    <source>
        <dbReference type="EMBL" id="OGZ65365.1"/>
    </source>
</evidence>
<sequence>MKIIIKTKNFELTGFLERFINDKIGKLEKFAKTLGKDSMEIFVEVEKETNHHRKGDLFIAHLQIQLPGKNLMAKAHGEDLQKAIIDAKDELEIEIKKHKLKVIELPRRKIRKEMGKEIF</sequence>
<gene>
    <name evidence="1" type="ORF">A2822_02525</name>
</gene>
<dbReference type="Proteomes" id="UP000178774">
    <property type="component" value="Unassembled WGS sequence"/>
</dbReference>
<dbReference type="SUPFAM" id="SSF69754">
    <property type="entry name" value="Ribosome binding protein Y (YfiA homologue)"/>
    <property type="match status" value="1"/>
</dbReference>
<evidence type="ECO:0000313" key="2">
    <source>
        <dbReference type="Proteomes" id="UP000178774"/>
    </source>
</evidence>
<dbReference type="Gene3D" id="3.30.160.100">
    <property type="entry name" value="Ribosome hibernation promotion factor-like"/>
    <property type="match status" value="1"/>
</dbReference>
<dbReference type="EMBL" id="MHOP01000023">
    <property type="protein sequence ID" value="OGZ65365.1"/>
    <property type="molecule type" value="Genomic_DNA"/>
</dbReference>
<dbReference type="InterPro" id="IPR036567">
    <property type="entry name" value="RHF-like"/>
</dbReference>
<organism evidence="1 2">
    <name type="scientific">Candidatus Staskawiczbacteria bacterium RIFCSPHIGHO2_01_FULL_41_41</name>
    <dbReference type="NCBI Taxonomy" id="1802203"/>
    <lineage>
        <taxon>Bacteria</taxon>
        <taxon>Candidatus Staskawicziibacteriota</taxon>
    </lineage>
</organism>
<protein>
    <submittedName>
        <fullName evidence="1">Ribosomal subunit interface protein</fullName>
    </submittedName>
</protein>
<reference evidence="1 2" key="1">
    <citation type="journal article" date="2016" name="Nat. Commun.">
        <title>Thousands of microbial genomes shed light on interconnected biogeochemical processes in an aquifer system.</title>
        <authorList>
            <person name="Anantharaman K."/>
            <person name="Brown C.T."/>
            <person name="Hug L.A."/>
            <person name="Sharon I."/>
            <person name="Castelle C.J."/>
            <person name="Probst A.J."/>
            <person name="Thomas B.C."/>
            <person name="Singh A."/>
            <person name="Wilkins M.J."/>
            <person name="Karaoz U."/>
            <person name="Brodie E.L."/>
            <person name="Williams K.H."/>
            <person name="Hubbard S.S."/>
            <person name="Banfield J.F."/>
        </authorList>
    </citation>
    <scope>NUCLEOTIDE SEQUENCE [LARGE SCALE GENOMIC DNA]</scope>
</reference>
<dbReference type="InterPro" id="IPR003489">
    <property type="entry name" value="RHF/RaiA"/>
</dbReference>
<proteinExistence type="predicted"/>
<accession>A0A1G2HSG0</accession>
<dbReference type="NCBIfam" id="TIGR00741">
    <property type="entry name" value="yfiA"/>
    <property type="match status" value="1"/>
</dbReference>
<dbReference type="Pfam" id="PF02482">
    <property type="entry name" value="Ribosomal_S30AE"/>
    <property type="match status" value="1"/>
</dbReference>